<evidence type="ECO:0000313" key="5">
    <source>
        <dbReference type="Proteomes" id="UP000216013"/>
    </source>
</evidence>
<dbReference type="PANTHER" id="PTHR43833">
    <property type="entry name" value="POTASSIUM CHANNEL PROTEIN 2-RELATED-RELATED"/>
    <property type="match status" value="1"/>
</dbReference>
<feature type="domain" description="RCK N-terminal" evidence="3">
    <location>
        <begin position="114"/>
        <end position="243"/>
    </location>
</feature>
<keyword evidence="2" id="KW-0472">Membrane</keyword>
<dbReference type="Proteomes" id="UP000216013">
    <property type="component" value="Unassembled WGS sequence"/>
</dbReference>
<dbReference type="Pfam" id="PF07885">
    <property type="entry name" value="Ion_trans_2"/>
    <property type="match status" value="1"/>
</dbReference>
<sequence length="348" mass="39192">MLFFIRLWKSVTGFNFLSIALASVLVVLVGTVGIHLIERDNFPSLFDGFWWTMTTVTTVGYGDFYPETIPGRLLGIFLFLFGIGVIGVLIGKIVDGASAYKHMQREGKLVIKKKGHYIYIGWSKKVKRSIEEVLASEKNAFIVVVDDTKEHPFDHEQVAFVQGDPSDEATLIHANLLEAARVAVFSDPELESTLLADAKTLLIASAVEGLSKKENTNIHTVVEINNETHIPKFEHISIDDFILSNDSVSLLMAKAVMAPGTSNLFRQLLSKQYGTNIYEIQPDSIWKTYQDAQEELTKEGIVLLCINQDMNYLKERETSLRTEDRLYIIASDEAYEKISRSIVQYPFT</sequence>
<dbReference type="PRINTS" id="PR00169">
    <property type="entry name" value="KCHANNEL"/>
</dbReference>
<dbReference type="AlphaFoldDB" id="A0A268A7J7"/>
<feature type="transmembrane region" description="Helical" evidence="2">
    <location>
        <begin position="73"/>
        <end position="94"/>
    </location>
</feature>
<comment type="subcellular location">
    <subcellularLocation>
        <location evidence="1">Cell membrane</location>
        <topology evidence="1">Multi-pass membrane protein</topology>
    </subcellularLocation>
</comment>
<dbReference type="InterPro" id="IPR050721">
    <property type="entry name" value="Trk_Ktr_HKT_K-transport"/>
</dbReference>
<evidence type="ECO:0000259" key="3">
    <source>
        <dbReference type="PROSITE" id="PS51201"/>
    </source>
</evidence>
<proteinExistence type="predicted"/>
<dbReference type="Pfam" id="PF02254">
    <property type="entry name" value="TrkA_N"/>
    <property type="match status" value="1"/>
</dbReference>
<dbReference type="EMBL" id="NPBV01000025">
    <property type="protein sequence ID" value="PAD20093.1"/>
    <property type="molecule type" value="Genomic_DNA"/>
</dbReference>
<comment type="caution">
    <text evidence="4">The sequence shown here is derived from an EMBL/GenBank/DDBJ whole genome shotgun (WGS) entry which is preliminary data.</text>
</comment>
<keyword evidence="4" id="KW-0406">Ion transport</keyword>
<organism evidence="4 5">
    <name type="scientific">Terribacillus saccharophilus</name>
    <dbReference type="NCBI Taxonomy" id="361277"/>
    <lineage>
        <taxon>Bacteria</taxon>
        <taxon>Bacillati</taxon>
        <taxon>Bacillota</taxon>
        <taxon>Bacilli</taxon>
        <taxon>Bacillales</taxon>
        <taxon>Bacillaceae</taxon>
        <taxon>Terribacillus</taxon>
    </lineage>
</organism>
<evidence type="ECO:0000256" key="1">
    <source>
        <dbReference type="ARBA" id="ARBA00004651"/>
    </source>
</evidence>
<dbReference type="InterPro" id="IPR013099">
    <property type="entry name" value="K_chnl_dom"/>
</dbReference>
<dbReference type="GO" id="GO:0005886">
    <property type="term" value="C:plasma membrane"/>
    <property type="evidence" value="ECO:0007669"/>
    <property type="project" value="UniProtKB-SubCell"/>
</dbReference>
<dbReference type="PANTHER" id="PTHR43833:SF9">
    <property type="entry name" value="POTASSIUM CHANNEL PROTEIN YUGO-RELATED"/>
    <property type="match status" value="1"/>
</dbReference>
<dbReference type="Gene3D" id="1.10.287.70">
    <property type="match status" value="1"/>
</dbReference>
<dbReference type="Gene3D" id="3.40.50.720">
    <property type="entry name" value="NAD(P)-binding Rossmann-like Domain"/>
    <property type="match status" value="1"/>
</dbReference>
<name>A0A268A7J7_9BACI</name>
<dbReference type="GO" id="GO:0006813">
    <property type="term" value="P:potassium ion transport"/>
    <property type="evidence" value="ECO:0007669"/>
    <property type="project" value="InterPro"/>
</dbReference>
<dbReference type="SUPFAM" id="SSF81324">
    <property type="entry name" value="Voltage-gated potassium channels"/>
    <property type="match status" value="1"/>
</dbReference>
<protein>
    <submittedName>
        <fullName evidence="4">Potassium channel protein</fullName>
    </submittedName>
</protein>
<dbReference type="InterPro" id="IPR036291">
    <property type="entry name" value="NAD(P)-bd_dom_sf"/>
</dbReference>
<evidence type="ECO:0000313" key="4">
    <source>
        <dbReference type="EMBL" id="PAD20093.1"/>
    </source>
</evidence>
<dbReference type="SUPFAM" id="SSF51735">
    <property type="entry name" value="NAD(P)-binding Rossmann-fold domains"/>
    <property type="match status" value="1"/>
</dbReference>
<keyword evidence="4" id="KW-0407">Ion channel</keyword>
<dbReference type="InterPro" id="IPR003148">
    <property type="entry name" value="RCK_N"/>
</dbReference>
<feature type="transmembrane region" description="Helical" evidence="2">
    <location>
        <begin position="12"/>
        <end position="37"/>
    </location>
</feature>
<dbReference type="PROSITE" id="PS51201">
    <property type="entry name" value="RCK_N"/>
    <property type="match status" value="1"/>
</dbReference>
<keyword evidence="4" id="KW-0813">Transport</keyword>
<evidence type="ECO:0000256" key="2">
    <source>
        <dbReference type="SAM" id="Phobius"/>
    </source>
</evidence>
<dbReference type="GO" id="GO:0034220">
    <property type="term" value="P:monoatomic ion transmembrane transport"/>
    <property type="evidence" value="ECO:0007669"/>
    <property type="project" value="UniProtKB-KW"/>
</dbReference>
<gene>
    <name evidence="4" type="ORF">CHH64_15215</name>
</gene>
<dbReference type="RefSeq" id="WP_095261431.1">
    <property type="nucleotide sequence ID" value="NZ_NPBV01000025.1"/>
</dbReference>
<accession>A0A268A7J7</accession>
<keyword evidence="2" id="KW-0812">Transmembrane</keyword>
<reference evidence="4 5" key="1">
    <citation type="submission" date="2017-07" db="EMBL/GenBank/DDBJ databases">
        <title>Isolation and whole genome analysis of endospore-forming bacteria from heroin.</title>
        <authorList>
            <person name="Kalinowski J."/>
            <person name="Ahrens B."/>
            <person name="Al-Dilaimi A."/>
            <person name="Winkler A."/>
            <person name="Wibberg D."/>
            <person name="Schleenbecker U."/>
            <person name="Ruckert C."/>
            <person name="Wolfel R."/>
            <person name="Grass G."/>
        </authorList>
    </citation>
    <scope>NUCLEOTIDE SEQUENCE [LARGE SCALE GENOMIC DNA]</scope>
    <source>
        <strain evidence="4 5">7528</strain>
    </source>
</reference>
<keyword evidence="2" id="KW-1133">Transmembrane helix</keyword>